<evidence type="ECO:0000256" key="2">
    <source>
        <dbReference type="ARBA" id="ARBA00022676"/>
    </source>
</evidence>
<dbReference type="GO" id="GO:0005730">
    <property type="term" value="C:nucleolus"/>
    <property type="evidence" value="ECO:0007669"/>
    <property type="project" value="TreeGrafter"/>
</dbReference>
<keyword evidence="5" id="KW-0479">Metal-binding</keyword>
<keyword evidence="3 15" id="KW-0808">Transferase</keyword>
<evidence type="ECO:0000256" key="9">
    <source>
        <dbReference type="ARBA" id="ARBA00022833"/>
    </source>
</evidence>
<keyword evidence="10 15" id="KW-0520">NAD</keyword>
<dbReference type="Gene3D" id="1.20.142.10">
    <property type="entry name" value="Poly(ADP-ribose) polymerase, regulatory domain"/>
    <property type="match status" value="1"/>
</dbReference>
<evidence type="ECO:0000256" key="8">
    <source>
        <dbReference type="ARBA" id="ARBA00022771"/>
    </source>
</evidence>
<keyword evidence="8" id="KW-0863">Zinc-finger</keyword>
<evidence type="ECO:0000256" key="14">
    <source>
        <dbReference type="ARBA" id="ARBA00033987"/>
    </source>
</evidence>
<keyword evidence="21" id="KW-1185">Reference proteome</keyword>
<dbReference type="InterPro" id="IPR008893">
    <property type="entry name" value="WGR_domain"/>
</dbReference>
<evidence type="ECO:0000256" key="15">
    <source>
        <dbReference type="RuleBase" id="RU362114"/>
    </source>
</evidence>
<dbReference type="PROSITE" id="PS51059">
    <property type="entry name" value="PARP_CATALYTIC"/>
    <property type="match status" value="1"/>
</dbReference>
<evidence type="ECO:0000256" key="4">
    <source>
        <dbReference type="ARBA" id="ARBA00022695"/>
    </source>
</evidence>
<dbReference type="EMBL" id="VFLP01000020">
    <property type="protein sequence ID" value="TRX94638.1"/>
    <property type="molecule type" value="Genomic_DNA"/>
</dbReference>
<keyword evidence="9" id="KW-0862">Zinc</keyword>
<dbReference type="STRING" id="2512241.A0A553I363"/>
<keyword evidence="12" id="KW-0539">Nucleus</keyword>
<dbReference type="FunFam" id="1.20.142.10:FF:000002">
    <property type="entry name" value="Poly [ADP-ribose] polymerase"/>
    <property type="match status" value="1"/>
</dbReference>
<feature type="domain" description="WGR" evidence="19">
    <location>
        <begin position="42"/>
        <end position="138"/>
    </location>
</feature>
<dbReference type="CDD" id="cd01437">
    <property type="entry name" value="parp_like"/>
    <property type="match status" value="1"/>
</dbReference>
<dbReference type="InterPro" id="IPR012317">
    <property type="entry name" value="Poly(ADP-ribose)pol_cat_dom"/>
</dbReference>
<evidence type="ECO:0000259" key="17">
    <source>
        <dbReference type="PROSITE" id="PS51059"/>
    </source>
</evidence>
<keyword evidence="2 15" id="KW-0328">Glycosyltransferase</keyword>
<dbReference type="FunFam" id="2.20.140.10:FF:000001">
    <property type="entry name" value="Poly [ADP-ribose] polymerase"/>
    <property type="match status" value="1"/>
</dbReference>
<evidence type="ECO:0000256" key="13">
    <source>
        <dbReference type="ARBA" id="ARBA00024347"/>
    </source>
</evidence>
<protein>
    <recommendedName>
        <fullName evidence="15">Poly [ADP-ribose] polymerase</fullName>
        <shortName evidence="15">PARP</shortName>
        <ecNumber evidence="15">2.4.2.-</ecNumber>
    </recommendedName>
</protein>
<evidence type="ECO:0000256" key="10">
    <source>
        <dbReference type="ARBA" id="ARBA00023027"/>
    </source>
</evidence>
<dbReference type="CDD" id="cd07997">
    <property type="entry name" value="WGR_PARP"/>
    <property type="match status" value="1"/>
</dbReference>
<dbReference type="EC" id="2.4.2.-" evidence="15"/>
<keyword evidence="11" id="KW-0238">DNA-binding</keyword>
<feature type="region of interest" description="Disordered" evidence="16">
    <location>
        <begin position="1"/>
        <end position="37"/>
    </location>
</feature>
<organism evidence="20 21">
    <name type="scientific">Xylaria flabelliformis</name>
    <dbReference type="NCBI Taxonomy" id="2512241"/>
    <lineage>
        <taxon>Eukaryota</taxon>
        <taxon>Fungi</taxon>
        <taxon>Dikarya</taxon>
        <taxon>Ascomycota</taxon>
        <taxon>Pezizomycotina</taxon>
        <taxon>Sordariomycetes</taxon>
        <taxon>Xylariomycetidae</taxon>
        <taxon>Xylariales</taxon>
        <taxon>Xylariaceae</taxon>
        <taxon>Xylaria</taxon>
    </lineage>
</organism>
<dbReference type="PANTHER" id="PTHR10459">
    <property type="entry name" value="DNA LIGASE"/>
    <property type="match status" value="1"/>
</dbReference>
<feature type="domain" description="PARP alpha-helical" evidence="18">
    <location>
        <begin position="166"/>
        <end position="292"/>
    </location>
</feature>
<evidence type="ECO:0000313" key="20">
    <source>
        <dbReference type="EMBL" id="TRX94638.1"/>
    </source>
</evidence>
<dbReference type="SUPFAM" id="SSF47587">
    <property type="entry name" value="Domain of poly(ADP-ribose) polymerase"/>
    <property type="match status" value="1"/>
</dbReference>
<dbReference type="Pfam" id="PF02877">
    <property type="entry name" value="PARP_reg"/>
    <property type="match status" value="1"/>
</dbReference>
<dbReference type="Pfam" id="PF05406">
    <property type="entry name" value="WGR"/>
    <property type="match status" value="1"/>
</dbReference>
<evidence type="ECO:0000256" key="7">
    <source>
        <dbReference type="ARBA" id="ARBA00022765"/>
    </source>
</evidence>
<dbReference type="SUPFAM" id="SSF142921">
    <property type="entry name" value="WGR domain-like"/>
    <property type="match status" value="1"/>
</dbReference>
<evidence type="ECO:0000256" key="5">
    <source>
        <dbReference type="ARBA" id="ARBA00022723"/>
    </source>
</evidence>
<dbReference type="SUPFAM" id="SSF56399">
    <property type="entry name" value="ADP-ribosylation"/>
    <property type="match status" value="1"/>
</dbReference>
<evidence type="ECO:0000259" key="18">
    <source>
        <dbReference type="PROSITE" id="PS51060"/>
    </source>
</evidence>
<dbReference type="InterPro" id="IPR050800">
    <property type="entry name" value="ARTD/PARP"/>
</dbReference>
<comment type="similarity">
    <text evidence="13">Belongs to the ARTD/PARP family.</text>
</comment>
<comment type="subcellular location">
    <subcellularLocation>
        <location evidence="1">Nucleus</location>
    </subcellularLocation>
</comment>
<dbReference type="InterPro" id="IPR004102">
    <property type="entry name" value="Poly(ADP-ribose)pol_reg_dom"/>
</dbReference>
<evidence type="ECO:0000256" key="16">
    <source>
        <dbReference type="SAM" id="MobiDB-lite"/>
    </source>
</evidence>
<name>A0A553I363_9PEZI</name>
<evidence type="ECO:0000256" key="12">
    <source>
        <dbReference type="ARBA" id="ARBA00023242"/>
    </source>
</evidence>
<dbReference type="GO" id="GO:0003950">
    <property type="term" value="F:NAD+ poly-ADP-ribosyltransferase activity"/>
    <property type="evidence" value="ECO:0007669"/>
    <property type="project" value="UniProtKB-UniRule"/>
</dbReference>
<dbReference type="GO" id="GO:0003677">
    <property type="term" value="F:DNA binding"/>
    <property type="evidence" value="ECO:0007669"/>
    <property type="project" value="UniProtKB-KW"/>
</dbReference>
<dbReference type="GO" id="GO:0008270">
    <property type="term" value="F:zinc ion binding"/>
    <property type="evidence" value="ECO:0007669"/>
    <property type="project" value="UniProtKB-KW"/>
</dbReference>
<dbReference type="SMART" id="SM00773">
    <property type="entry name" value="WGR"/>
    <property type="match status" value="1"/>
</dbReference>
<accession>A0A553I363</accession>
<comment type="catalytic activity">
    <reaction evidence="14">
        <text>NAD(+) + (ADP-D-ribosyl)n-acceptor = nicotinamide + (ADP-D-ribosyl)n+1-acceptor + H(+).</text>
        <dbReference type="EC" id="2.4.2.30"/>
    </reaction>
</comment>
<dbReference type="GO" id="GO:0070212">
    <property type="term" value="P:protein poly-ADP-ribosylation"/>
    <property type="evidence" value="ECO:0007669"/>
    <property type="project" value="TreeGrafter"/>
</dbReference>
<dbReference type="AlphaFoldDB" id="A0A553I363"/>
<dbReference type="PROSITE" id="PS51977">
    <property type="entry name" value="WGR"/>
    <property type="match status" value="1"/>
</dbReference>
<evidence type="ECO:0000256" key="6">
    <source>
        <dbReference type="ARBA" id="ARBA00022737"/>
    </source>
</evidence>
<dbReference type="OrthoDB" id="2017365at2759"/>
<evidence type="ECO:0000256" key="1">
    <source>
        <dbReference type="ARBA" id="ARBA00004123"/>
    </source>
</evidence>
<evidence type="ECO:0000259" key="19">
    <source>
        <dbReference type="PROSITE" id="PS51977"/>
    </source>
</evidence>
<reference evidence="21" key="1">
    <citation type="submission" date="2019-06" db="EMBL/GenBank/DDBJ databases">
        <title>Draft genome sequence of the griseofulvin-producing fungus Xylaria cubensis strain G536.</title>
        <authorList>
            <person name="Mead M.E."/>
            <person name="Raja H.A."/>
            <person name="Steenwyk J.L."/>
            <person name="Knowles S.L."/>
            <person name="Oberlies N.H."/>
            <person name="Rokas A."/>
        </authorList>
    </citation>
    <scope>NUCLEOTIDE SEQUENCE [LARGE SCALE GENOMIC DNA]</scope>
    <source>
        <strain evidence="21">G536</strain>
    </source>
</reference>
<dbReference type="GO" id="GO:0006302">
    <property type="term" value="P:double-strand break repair"/>
    <property type="evidence" value="ECO:0007669"/>
    <property type="project" value="TreeGrafter"/>
</dbReference>
<dbReference type="Gene3D" id="2.20.140.10">
    <property type="entry name" value="WGR domain"/>
    <property type="match status" value="1"/>
</dbReference>
<evidence type="ECO:0000256" key="11">
    <source>
        <dbReference type="ARBA" id="ARBA00023125"/>
    </source>
</evidence>
<evidence type="ECO:0000256" key="3">
    <source>
        <dbReference type="ARBA" id="ARBA00022679"/>
    </source>
</evidence>
<dbReference type="InterPro" id="IPR036930">
    <property type="entry name" value="WGR_dom_sf"/>
</dbReference>
<dbReference type="InterPro" id="IPR036616">
    <property type="entry name" value="Poly(ADP-ribose)pol_reg_dom_sf"/>
</dbReference>
<keyword evidence="6" id="KW-0677">Repeat</keyword>
<evidence type="ECO:0000313" key="21">
    <source>
        <dbReference type="Proteomes" id="UP000319160"/>
    </source>
</evidence>
<proteinExistence type="inferred from homology"/>
<dbReference type="Pfam" id="PF00644">
    <property type="entry name" value="PARP"/>
    <property type="match status" value="1"/>
</dbReference>
<feature type="domain" description="PARP catalytic" evidence="17">
    <location>
        <begin position="304"/>
        <end position="536"/>
    </location>
</feature>
<keyword evidence="7" id="KW-0013">ADP-ribosylation</keyword>
<gene>
    <name evidence="20" type="ORF">FHL15_004410</name>
</gene>
<keyword evidence="4" id="KW-0548">Nucleotidyltransferase</keyword>
<comment type="caution">
    <text evidence="20">The sequence shown here is derived from an EMBL/GenBank/DDBJ whole genome shotgun (WGS) entry which is preliminary data.</text>
</comment>
<sequence length="536" mass="60190">MPPKKRTRSSNAGGAKKQKTAKGAKPSQPTIPIDEGFKEGGDVHVHIDDDGTVWDASLNLSNVSGNNNKFYMLQLLVDDKKNKFHAHNRWGRVGEIGQVKTMSFDDLESAKEEYDKKFKSKTGLKWEDRGEDPKDKKYTYVERSYDDDEAADAESDEGYSSSGTVKSELDIATQRLMELIFNENHFNSVLEELGYNKDKLPLGKLGKASLQKGFEQLKELSSLIKHPSLAKNKYDRDREEVIEEWTNKYYSTIPHVFGRDRPPLIDNDDMLRREVAMLDTLTDMEVANTIMSSTSKSRDAASVNKLDAHFKDLKLKELAPLEHSSQEYTEIQKYLLDSSAQQHGLKYRLQDIFRVERPGESERFEKSTKSIKDSKRLLLWHGSRTTNYGGILSQGLRIAPPEAPVNGYAFGKGVYLADLSSKSANYCVSSLSGDVGILMLVEAELSNPMYEITSGDSAAAEKAKEKNCIATKGVGRTGPAKWKDASCVNKQLKGVMMPDGKPVDSKKDNGGFLMFNEYISYNVEHLKLRYLLKVAM</sequence>
<dbReference type="PANTHER" id="PTHR10459:SF60">
    <property type="entry name" value="POLY [ADP-RIBOSE] POLYMERASE 2"/>
    <property type="match status" value="1"/>
</dbReference>
<dbReference type="GO" id="GO:0016779">
    <property type="term" value="F:nucleotidyltransferase activity"/>
    <property type="evidence" value="ECO:0007669"/>
    <property type="project" value="UniProtKB-KW"/>
</dbReference>
<dbReference type="Proteomes" id="UP000319160">
    <property type="component" value="Unassembled WGS sequence"/>
</dbReference>
<dbReference type="PROSITE" id="PS51060">
    <property type="entry name" value="PARP_ALPHA_HD"/>
    <property type="match status" value="1"/>
</dbReference>
<dbReference type="Gene3D" id="3.90.228.10">
    <property type="match status" value="1"/>
</dbReference>
<dbReference type="GO" id="GO:1990404">
    <property type="term" value="F:NAD+-protein mono-ADP-ribosyltransferase activity"/>
    <property type="evidence" value="ECO:0007669"/>
    <property type="project" value="TreeGrafter"/>
</dbReference>